<dbReference type="InterPro" id="IPR039564">
    <property type="entry name" value="Peptidase_C39-like"/>
</dbReference>
<dbReference type="Gene3D" id="3.90.70.10">
    <property type="entry name" value="Cysteine proteinases"/>
    <property type="match status" value="1"/>
</dbReference>
<feature type="domain" description="Peptidase C39-like" evidence="1">
    <location>
        <begin position="7"/>
        <end position="174"/>
    </location>
</feature>
<dbReference type="EMBL" id="DWUU01000019">
    <property type="protein sequence ID" value="HJD41857.1"/>
    <property type="molecule type" value="Genomic_DNA"/>
</dbReference>
<evidence type="ECO:0000259" key="1">
    <source>
        <dbReference type="Pfam" id="PF13529"/>
    </source>
</evidence>
<organism evidence="2 3">
    <name type="scientific">Candidatus Mediterraneibacter quadrami</name>
    <dbReference type="NCBI Taxonomy" id="2838684"/>
    <lineage>
        <taxon>Bacteria</taxon>
        <taxon>Bacillati</taxon>
        <taxon>Bacillota</taxon>
        <taxon>Clostridia</taxon>
        <taxon>Lachnospirales</taxon>
        <taxon>Lachnospiraceae</taxon>
        <taxon>Mediterraneibacter</taxon>
    </lineage>
</organism>
<dbReference type="PANTHER" id="PTHR37806:SF1">
    <property type="entry name" value="PEPTIDASE C39-LIKE DOMAIN-CONTAINING PROTEIN"/>
    <property type="match status" value="1"/>
</dbReference>
<accession>A0A9D2RCB5</accession>
<name>A0A9D2RCB5_9FIRM</name>
<evidence type="ECO:0000313" key="2">
    <source>
        <dbReference type="EMBL" id="HJD41857.1"/>
    </source>
</evidence>
<reference evidence="2" key="1">
    <citation type="journal article" date="2021" name="PeerJ">
        <title>Extensive microbial diversity within the chicken gut microbiome revealed by metagenomics and culture.</title>
        <authorList>
            <person name="Gilroy R."/>
            <person name="Ravi A."/>
            <person name="Getino M."/>
            <person name="Pursley I."/>
            <person name="Horton D.L."/>
            <person name="Alikhan N.F."/>
            <person name="Baker D."/>
            <person name="Gharbi K."/>
            <person name="Hall N."/>
            <person name="Watson M."/>
            <person name="Adriaenssens E.M."/>
            <person name="Foster-Nyarko E."/>
            <person name="Jarju S."/>
            <person name="Secka A."/>
            <person name="Antonio M."/>
            <person name="Oren A."/>
            <person name="Chaudhuri R.R."/>
            <person name="La Ragione R."/>
            <person name="Hildebrand F."/>
            <person name="Pallen M.J."/>
        </authorList>
    </citation>
    <scope>NUCLEOTIDE SEQUENCE</scope>
    <source>
        <strain evidence="2">ChiBcec15-3976</strain>
    </source>
</reference>
<dbReference type="Pfam" id="PF13529">
    <property type="entry name" value="Peptidase_C39_2"/>
    <property type="match status" value="1"/>
</dbReference>
<dbReference type="AlphaFoldDB" id="A0A9D2RCB5"/>
<dbReference type="PANTHER" id="PTHR37806">
    <property type="entry name" value="LMO0724 PROTEIN"/>
    <property type="match status" value="1"/>
</dbReference>
<gene>
    <name evidence="2" type="ORF">H9910_02445</name>
</gene>
<evidence type="ECO:0000313" key="3">
    <source>
        <dbReference type="Proteomes" id="UP000823909"/>
    </source>
</evidence>
<reference evidence="2" key="2">
    <citation type="submission" date="2021-04" db="EMBL/GenBank/DDBJ databases">
        <authorList>
            <person name="Gilroy R."/>
        </authorList>
    </citation>
    <scope>NUCLEOTIDE SEQUENCE</scope>
    <source>
        <strain evidence="2">ChiBcec15-3976</strain>
    </source>
</reference>
<proteinExistence type="predicted"/>
<comment type="caution">
    <text evidence="2">The sequence shown here is derived from an EMBL/GenBank/DDBJ whole genome shotgun (WGS) entry which is preliminary data.</text>
</comment>
<protein>
    <submittedName>
        <fullName evidence="2">C39 family peptidase</fullName>
    </submittedName>
</protein>
<dbReference type="Proteomes" id="UP000823909">
    <property type="component" value="Unassembled WGS sequence"/>
</dbReference>
<sequence>MKRVIIEAPYIDQSPRWPTGCESVSAVMLLRHLGYDITVDEFIENDLEMQDFREENGEIFGPDPRKYFCGSPYDPDAFGCYAPVIVNALSKVFAGERKYEAEDETGTSEKELLEKYIDRGMPVIFWACIDMREPVTGPQWRLRDTGEWFTWISNEHCMLLVGYDDEKYYFNDPHNGNGLIGYARDIVEKRRRAQHMQAVGVRKITAG</sequence>